<keyword evidence="6" id="KW-1185">Reference proteome</keyword>
<evidence type="ECO:0000256" key="2">
    <source>
        <dbReference type="ARBA" id="ARBA00011738"/>
    </source>
</evidence>
<dbReference type="InterPro" id="IPR000086">
    <property type="entry name" value="NUDIX_hydrolase_dom"/>
</dbReference>
<dbReference type="Pfam" id="PF00293">
    <property type="entry name" value="NUDIX"/>
    <property type="match status" value="1"/>
</dbReference>
<dbReference type="CDD" id="cd24157">
    <property type="entry name" value="NUDIX_GDPMK"/>
    <property type="match status" value="1"/>
</dbReference>
<organism evidence="5 6">
    <name type="scientific">Motilibacter deserti</name>
    <dbReference type="NCBI Taxonomy" id="2714956"/>
    <lineage>
        <taxon>Bacteria</taxon>
        <taxon>Bacillati</taxon>
        <taxon>Actinomycetota</taxon>
        <taxon>Actinomycetes</taxon>
        <taxon>Motilibacterales</taxon>
        <taxon>Motilibacteraceae</taxon>
        <taxon>Motilibacter</taxon>
    </lineage>
</organism>
<evidence type="ECO:0000313" key="5">
    <source>
        <dbReference type="EMBL" id="NHC14253.1"/>
    </source>
</evidence>
<feature type="domain" description="Nudix hydrolase" evidence="4">
    <location>
        <begin position="68"/>
        <end position="208"/>
    </location>
</feature>
<gene>
    <name evidence="5" type="ORF">G9H71_10720</name>
</gene>
<evidence type="ECO:0000313" key="6">
    <source>
        <dbReference type="Proteomes" id="UP000800981"/>
    </source>
</evidence>
<dbReference type="Proteomes" id="UP000800981">
    <property type="component" value="Unassembled WGS sequence"/>
</dbReference>
<evidence type="ECO:0000256" key="1">
    <source>
        <dbReference type="ARBA" id="ARBA00001946"/>
    </source>
</evidence>
<evidence type="ECO:0000259" key="4">
    <source>
        <dbReference type="PROSITE" id="PS51462"/>
    </source>
</evidence>
<keyword evidence="3" id="KW-0378">Hydrolase</keyword>
<dbReference type="Gene3D" id="3.90.79.10">
    <property type="entry name" value="Nucleoside Triphosphate Pyrophosphohydrolase"/>
    <property type="match status" value="1"/>
</dbReference>
<reference evidence="5 6" key="1">
    <citation type="submission" date="2020-03" db="EMBL/GenBank/DDBJ databases">
        <title>Two novel Motilibacter sp.</title>
        <authorList>
            <person name="Liu S."/>
        </authorList>
    </citation>
    <scope>NUCLEOTIDE SEQUENCE [LARGE SCALE GENOMIC DNA]</scope>
    <source>
        <strain evidence="5 6">E257</strain>
    </source>
</reference>
<dbReference type="InterPro" id="IPR015797">
    <property type="entry name" value="NUDIX_hydrolase-like_dom_sf"/>
</dbReference>
<sequence>MSAGRPGIDVPDARGRVGLHRTGLGLDRNPRVKVIDVEVLANDWGVLRRTTFDYEGRDGTWSAQRRETYDRGNGAALLLHDVASRSVVLVRQFRYPAYVNGHPDGMLLELPAGLLDEDGPEDAVRREVEEETGYRVGEVQELFAVVMSPGSVTETLHVYAAPYSPADRVGAGGGVDDEEDIEVVELPFDTALDMVRRGEIVDAKTILALQWAALDGPFRRS</sequence>
<dbReference type="SUPFAM" id="SSF55811">
    <property type="entry name" value="Nudix"/>
    <property type="match status" value="1"/>
</dbReference>
<dbReference type="PROSITE" id="PS51462">
    <property type="entry name" value="NUDIX"/>
    <property type="match status" value="1"/>
</dbReference>
<name>A0ABX0GYD9_9ACTN</name>
<dbReference type="InterPro" id="IPR004385">
    <property type="entry name" value="NDP_pyrophosphatase"/>
</dbReference>
<comment type="subunit">
    <text evidence="2">Homodimer.</text>
</comment>
<comment type="cofactor">
    <cofactor evidence="1">
        <name>Mg(2+)</name>
        <dbReference type="ChEBI" id="CHEBI:18420"/>
    </cofactor>
</comment>
<comment type="caution">
    <text evidence="5">The sequence shown here is derived from an EMBL/GenBank/DDBJ whole genome shotgun (WGS) entry which is preliminary data.</text>
</comment>
<dbReference type="RefSeq" id="WP_166281598.1">
    <property type="nucleotide sequence ID" value="NZ_JAANNP010000005.1"/>
</dbReference>
<protein>
    <submittedName>
        <fullName evidence="5">NUDIX domain-containing protein</fullName>
    </submittedName>
</protein>
<dbReference type="PANTHER" id="PTHR11839:SF18">
    <property type="entry name" value="NUDIX HYDROLASE DOMAIN-CONTAINING PROTEIN"/>
    <property type="match status" value="1"/>
</dbReference>
<dbReference type="EMBL" id="JAANNP010000005">
    <property type="protein sequence ID" value="NHC14253.1"/>
    <property type="molecule type" value="Genomic_DNA"/>
</dbReference>
<evidence type="ECO:0000256" key="3">
    <source>
        <dbReference type="ARBA" id="ARBA00022801"/>
    </source>
</evidence>
<dbReference type="NCBIfam" id="TIGR00052">
    <property type="entry name" value="nudix-type nucleoside diphosphatase, YffH/AdpP family"/>
    <property type="match status" value="1"/>
</dbReference>
<dbReference type="PANTHER" id="PTHR11839">
    <property type="entry name" value="UDP/ADP-SUGAR PYROPHOSPHATASE"/>
    <property type="match status" value="1"/>
</dbReference>
<accession>A0ABX0GYD9</accession>
<proteinExistence type="predicted"/>